<evidence type="ECO:0000313" key="6">
    <source>
        <dbReference type="EMBL" id="XBV22361.1"/>
    </source>
</evidence>
<dbReference type="Gene3D" id="3.50.50.60">
    <property type="entry name" value="FAD/NAD(P)-binding domain"/>
    <property type="match status" value="1"/>
</dbReference>
<dbReference type="InterPro" id="IPR036188">
    <property type="entry name" value="FAD/NAD-bd_sf"/>
</dbReference>
<evidence type="ECO:0000256" key="2">
    <source>
        <dbReference type="ARBA" id="ARBA00022723"/>
    </source>
</evidence>
<dbReference type="AlphaFoldDB" id="A0AAU7T6S3"/>
<dbReference type="SUPFAM" id="SSF51905">
    <property type="entry name" value="FAD/NAD(P)-binding domain"/>
    <property type="match status" value="1"/>
</dbReference>
<keyword evidence="4" id="KW-0408">Iron</keyword>
<dbReference type="PANTHER" id="PTHR43498">
    <property type="entry name" value="FERREDOXIN:COB-COM HETERODISULFIDE REDUCTASE SUBUNIT A"/>
    <property type="match status" value="1"/>
</dbReference>
<proteinExistence type="predicted"/>
<accession>A0AAU7T6S3</accession>
<evidence type="ECO:0000256" key="4">
    <source>
        <dbReference type="ARBA" id="ARBA00023004"/>
    </source>
</evidence>
<keyword evidence="1" id="KW-0004">4Fe-4S</keyword>
<sequence>MGDVVVYGGTAGGVCAAVAAARAGAQVTLVEPGRHLGGMVSGGLGYTDLGDARVLGGLGREFMLAIAERYDVPPGHFAGPEPHVAEAILTGWVEDAKVDVVFGATLTGAQVVDGVITAISTTAGDYTAGVYVDASYEGDLMAAAGVPYDIGRESRTKYGESLAGRREFAPGKHQFPPFVSPLTTPPAPYGKSPEHEPAAVLPLVHARPLAEVGAGDGGVMAYGYRVCLTQAADRIPFERRAGYDPAEWELARRWFAVLRTGGVEVSAGDVIGLVPNLPNAKCDGNSIGPLSLSLLDGTNWAYPDADPTERERIRRRHEDYTRDFLWFMTTDPDVPRSVRDGLAAWGLPVDEFTDTGGLPHQLYVREARRMRGEYVLTQHDLLPRPAAQYDSVAMGSYHIDVRELQRTWSVAYEHPDPVASVFNEGYLSVGVAPYQIPYRCIVPRYDDCRNLLVPVCLSASHVAFASVRMEVQYEMLGQAAGLAAAQAVATARAVQQIDVRRLQDDLHAAGAVLAL</sequence>
<protein>
    <submittedName>
        <fullName evidence="6">FAD-dependent oxidoreductase</fullName>
    </submittedName>
</protein>
<dbReference type="InterPro" id="IPR039650">
    <property type="entry name" value="HdrA-like"/>
</dbReference>
<dbReference type="Pfam" id="PF12831">
    <property type="entry name" value="FAD_oxidored"/>
    <property type="match status" value="1"/>
</dbReference>
<name>A0AAU7T6S3_9ACTN</name>
<dbReference type="RefSeq" id="WP_350275206.1">
    <property type="nucleotide sequence ID" value="NZ_CP158165.1"/>
</dbReference>
<reference evidence="6" key="1">
    <citation type="submission" date="2024-06" db="EMBL/GenBank/DDBJ databases">
        <title>Kribbella sp. strain HUAS MG21 genome sequences.</title>
        <authorList>
            <person name="Mo P."/>
        </authorList>
    </citation>
    <scope>NUCLEOTIDE SEQUENCE</scope>
    <source>
        <strain evidence="6">HUAS MG21</strain>
    </source>
</reference>
<keyword evidence="5" id="KW-0411">Iron-sulfur</keyword>
<keyword evidence="2" id="KW-0479">Metal-binding</keyword>
<evidence type="ECO:0000256" key="5">
    <source>
        <dbReference type="ARBA" id="ARBA00023014"/>
    </source>
</evidence>
<keyword evidence="3" id="KW-0560">Oxidoreductase</keyword>
<dbReference type="EMBL" id="CP158165">
    <property type="protein sequence ID" value="XBV22361.1"/>
    <property type="molecule type" value="Genomic_DNA"/>
</dbReference>
<dbReference type="GO" id="GO:0046872">
    <property type="term" value="F:metal ion binding"/>
    <property type="evidence" value="ECO:0007669"/>
    <property type="project" value="UniProtKB-KW"/>
</dbReference>
<dbReference type="GO" id="GO:0051539">
    <property type="term" value="F:4 iron, 4 sulfur cluster binding"/>
    <property type="evidence" value="ECO:0007669"/>
    <property type="project" value="UniProtKB-KW"/>
</dbReference>
<evidence type="ECO:0000256" key="1">
    <source>
        <dbReference type="ARBA" id="ARBA00022485"/>
    </source>
</evidence>
<organism evidence="6">
    <name type="scientific">Kribbella sp. HUAS MG21</name>
    <dbReference type="NCBI Taxonomy" id="3160966"/>
    <lineage>
        <taxon>Bacteria</taxon>
        <taxon>Bacillati</taxon>
        <taxon>Actinomycetota</taxon>
        <taxon>Actinomycetes</taxon>
        <taxon>Propionibacteriales</taxon>
        <taxon>Kribbellaceae</taxon>
        <taxon>Kribbella</taxon>
    </lineage>
</organism>
<dbReference type="GO" id="GO:0016491">
    <property type="term" value="F:oxidoreductase activity"/>
    <property type="evidence" value="ECO:0007669"/>
    <property type="project" value="UniProtKB-KW"/>
</dbReference>
<dbReference type="PANTHER" id="PTHR43498:SF1">
    <property type="entry name" value="COB--COM HETERODISULFIDE REDUCTASE IRON-SULFUR SUBUNIT A"/>
    <property type="match status" value="1"/>
</dbReference>
<gene>
    <name evidence="6" type="ORF">ABN611_27820</name>
</gene>
<evidence type="ECO:0000256" key="3">
    <source>
        <dbReference type="ARBA" id="ARBA00023002"/>
    </source>
</evidence>